<dbReference type="RefSeq" id="XP_005824807.1">
    <property type="nucleotide sequence ID" value="XM_005824750.1"/>
</dbReference>
<dbReference type="EnsemblProtists" id="EKX37827">
    <property type="protein sequence ID" value="EKX37827"/>
    <property type="gene ID" value="GUITHDRAFT_154848"/>
</dbReference>
<dbReference type="EMBL" id="JH993054">
    <property type="protein sequence ID" value="EKX37827.1"/>
    <property type="molecule type" value="Genomic_DNA"/>
</dbReference>
<accession>L1IP50</accession>
<dbReference type="Proteomes" id="UP000011087">
    <property type="component" value="Unassembled WGS sequence"/>
</dbReference>
<keyword evidence="3" id="KW-1185">Reference proteome</keyword>
<evidence type="ECO:0000313" key="3">
    <source>
        <dbReference type="Proteomes" id="UP000011087"/>
    </source>
</evidence>
<name>L1IP50_GUITC</name>
<gene>
    <name evidence="1" type="ORF">GUITHDRAFT_154848</name>
</gene>
<reference evidence="3" key="2">
    <citation type="submission" date="2012-11" db="EMBL/GenBank/DDBJ databases">
        <authorList>
            <person name="Kuo A."/>
            <person name="Curtis B.A."/>
            <person name="Tanifuji G."/>
            <person name="Burki F."/>
            <person name="Gruber A."/>
            <person name="Irimia M."/>
            <person name="Maruyama S."/>
            <person name="Arias M.C."/>
            <person name="Ball S.G."/>
            <person name="Gile G.H."/>
            <person name="Hirakawa Y."/>
            <person name="Hopkins J.F."/>
            <person name="Rensing S.A."/>
            <person name="Schmutz J."/>
            <person name="Symeonidi A."/>
            <person name="Elias M."/>
            <person name="Eveleigh R.J."/>
            <person name="Herman E.K."/>
            <person name="Klute M.J."/>
            <person name="Nakayama T."/>
            <person name="Obornik M."/>
            <person name="Reyes-Prieto A."/>
            <person name="Armbrust E.V."/>
            <person name="Aves S.J."/>
            <person name="Beiko R.G."/>
            <person name="Coutinho P."/>
            <person name="Dacks J.B."/>
            <person name="Durnford D.G."/>
            <person name="Fast N.M."/>
            <person name="Green B.R."/>
            <person name="Grisdale C."/>
            <person name="Hempe F."/>
            <person name="Henrissat B."/>
            <person name="Hoppner M.P."/>
            <person name="Ishida K.-I."/>
            <person name="Kim E."/>
            <person name="Koreny L."/>
            <person name="Kroth P.G."/>
            <person name="Liu Y."/>
            <person name="Malik S.-B."/>
            <person name="Maier U.G."/>
            <person name="McRose D."/>
            <person name="Mock T."/>
            <person name="Neilson J.A."/>
            <person name="Onodera N.T."/>
            <person name="Poole A.M."/>
            <person name="Pritham E.J."/>
            <person name="Richards T.A."/>
            <person name="Rocap G."/>
            <person name="Roy S.W."/>
            <person name="Sarai C."/>
            <person name="Schaack S."/>
            <person name="Shirato S."/>
            <person name="Slamovits C.H."/>
            <person name="Spencer D.F."/>
            <person name="Suzuki S."/>
            <person name="Worden A.Z."/>
            <person name="Zauner S."/>
            <person name="Barry K."/>
            <person name="Bell C."/>
            <person name="Bharti A.K."/>
            <person name="Crow J.A."/>
            <person name="Grimwood J."/>
            <person name="Kramer R."/>
            <person name="Lindquist E."/>
            <person name="Lucas S."/>
            <person name="Salamov A."/>
            <person name="McFadden G.I."/>
            <person name="Lane C.E."/>
            <person name="Keeling P.J."/>
            <person name="Gray M.W."/>
            <person name="Grigoriev I.V."/>
            <person name="Archibald J.M."/>
        </authorList>
    </citation>
    <scope>NUCLEOTIDE SEQUENCE</scope>
    <source>
        <strain evidence="3">CCMP2712</strain>
    </source>
</reference>
<dbReference type="KEGG" id="gtt:GUITHDRAFT_154848"/>
<proteinExistence type="predicted"/>
<reference evidence="2" key="3">
    <citation type="submission" date="2016-03" db="UniProtKB">
        <authorList>
            <consortium name="EnsemblProtists"/>
        </authorList>
    </citation>
    <scope>IDENTIFICATION</scope>
</reference>
<protein>
    <submittedName>
        <fullName evidence="1 2">Uncharacterized protein</fullName>
    </submittedName>
</protein>
<sequence>MFSVIEAFFQVRTEFHLRKFGSMSGAMNIRAVHVEFPIGNALANLSSNETIIFSPQGELSMCKQRLPSTKFI</sequence>
<dbReference type="GeneID" id="17294577"/>
<reference evidence="1 3" key="1">
    <citation type="journal article" date="2012" name="Nature">
        <title>Algal genomes reveal evolutionary mosaicism and the fate of nucleomorphs.</title>
        <authorList>
            <consortium name="DOE Joint Genome Institute"/>
            <person name="Curtis B.A."/>
            <person name="Tanifuji G."/>
            <person name="Burki F."/>
            <person name="Gruber A."/>
            <person name="Irimia M."/>
            <person name="Maruyama S."/>
            <person name="Arias M.C."/>
            <person name="Ball S.G."/>
            <person name="Gile G.H."/>
            <person name="Hirakawa Y."/>
            <person name="Hopkins J.F."/>
            <person name="Kuo A."/>
            <person name="Rensing S.A."/>
            <person name="Schmutz J."/>
            <person name="Symeonidi A."/>
            <person name="Elias M."/>
            <person name="Eveleigh R.J."/>
            <person name="Herman E.K."/>
            <person name="Klute M.J."/>
            <person name="Nakayama T."/>
            <person name="Obornik M."/>
            <person name="Reyes-Prieto A."/>
            <person name="Armbrust E.V."/>
            <person name="Aves S.J."/>
            <person name="Beiko R.G."/>
            <person name="Coutinho P."/>
            <person name="Dacks J.B."/>
            <person name="Durnford D.G."/>
            <person name="Fast N.M."/>
            <person name="Green B.R."/>
            <person name="Grisdale C.J."/>
            <person name="Hempel F."/>
            <person name="Henrissat B."/>
            <person name="Hoppner M.P."/>
            <person name="Ishida K."/>
            <person name="Kim E."/>
            <person name="Koreny L."/>
            <person name="Kroth P.G."/>
            <person name="Liu Y."/>
            <person name="Malik S.B."/>
            <person name="Maier U.G."/>
            <person name="McRose D."/>
            <person name="Mock T."/>
            <person name="Neilson J.A."/>
            <person name="Onodera N.T."/>
            <person name="Poole A.M."/>
            <person name="Pritham E.J."/>
            <person name="Richards T.A."/>
            <person name="Rocap G."/>
            <person name="Roy S.W."/>
            <person name="Sarai C."/>
            <person name="Schaack S."/>
            <person name="Shirato S."/>
            <person name="Slamovits C.H."/>
            <person name="Spencer D.F."/>
            <person name="Suzuki S."/>
            <person name="Worden A.Z."/>
            <person name="Zauner S."/>
            <person name="Barry K."/>
            <person name="Bell C."/>
            <person name="Bharti A.K."/>
            <person name="Crow J.A."/>
            <person name="Grimwood J."/>
            <person name="Kramer R."/>
            <person name="Lindquist E."/>
            <person name="Lucas S."/>
            <person name="Salamov A."/>
            <person name="McFadden G.I."/>
            <person name="Lane C.E."/>
            <person name="Keeling P.J."/>
            <person name="Gray M.W."/>
            <person name="Grigoriev I.V."/>
            <person name="Archibald J.M."/>
        </authorList>
    </citation>
    <scope>NUCLEOTIDE SEQUENCE</scope>
    <source>
        <strain evidence="1 3">CCMP2712</strain>
    </source>
</reference>
<dbReference type="PaxDb" id="55529-EKX37827"/>
<organism evidence="1">
    <name type="scientific">Guillardia theta (strain CCMP2712)</name>
    <name type="common">Cryptophyte</name>
    <dbReference type="NCBI Taxonomy" id="905079"/>
    <lineage>
        <taxon>Eukaryota</taxon>
        <taxon>Cryptophyceae</taxon>
        <taxon>Pyrenomonadales</taxon>
        <taxon>Geminigeraceae</taxon>
        <taxon>Guillardia</taxon>
    </lineage>
</organism>
<feature type="non-terminal residue" evidence="1">
    <location>
        <position position="1"/>
    </location>
</feature>
<dbReference type="AlphaFoldDB" id="L1IP50"/>
<evidence type="ECO:0000313" key="1">
    <source>
        <dbReference type="EMBL" id="EKX37827.1"/>
    </source>
</evidence>
<evidence type="ECO:0000313" key="2">
    <source>
        <dbReference type="EnsemblProtists" id="EKX37827"/>
    </source>
</evidence>
<dbReference type="HOGENOM" id="CLU_2519508_0_0_1"/>